<dbReference type="Gene3D" id="3.10.350.10">
    <property type="entry name" value="LysM domain"/>
    <property type="match status" value="1"/>
</dbReference>
<reference evidence="15" key="1">
    <citation type="journal article" date="2015" name="Genome Announc.">
        <title>Draft genome sequence of Talaromyces cellulolyticus strain Y-94, a source of lignocellulosic biomass-degrading enzymes.</title>
        <authorList>
            <person name="Fujii T."/>
            <person name="Koike H."/>
            <person name="Sawayama S."/>
            <person name="Yano S."/>
            <person name="Inoue H."/>
        </authorList>
    </citation>
    <scope>NUCLEOTIDE SEQUENCE [LARGE SCALE GENOMIC DNA]</scope>
    <source>
        <strain evidence="15">Y-94</strain>
    </source>
</reference>
<dbReference type="InterPro" id="IPR017853">
    <property type="entry name" value="GH"/>
</dbReference>
<evidence type="ECO:0000256" key="2">
    <source>
        <dbReference type="ARBA" id="ARBA00008682"/>
    </source>
</evidence>
<dbReference type="InterPro" id="IPR001223">
    <property type="entry name" value="Glyco_hydro18_cat"/>
</dbReference>
<proteinExistence type="inferred from homology"/>
<keyword evidence="10" id="KW-0624">Polysaccharide degradation</keyword>
<dbReference type="InterPro" id="IPR001579">
    <property type="entry name" value="Glyco_hydro_18_chit_AS"/>
</dbReference>
<dbReference type="CDD" id="cd00035">
    <property type="entry name" value="ChtBD1"/>
    <property type="match status" value="1"/>
</dbReference>
<keyword evidence="8" id="KW-0119">Carbohydrate metabolism</keyword>
<dbReference type="Proteomes" id="UP000053095">
    <property type="component" value="Unassembled WGS sequence"/>
</dbReference>
<sequence>MSCTAIQVASGDSYASVATGCGIAAAEFTDYNPPSTLWSTEEHERRSSAPSPYANGTCYTYYVNMGDDCSDIAAAHGITIEDIDSFNNQTWGWLGCNDLDAGMNICLSTGTPPFPAPLNGTVCGPQVPGTTEPTNGTAWESLNPCPLNACCDIWGQCGITPDFCTNTTSTTGAPGTAAAGSNGCISNCGLKYTSNTTPDEFFSIGYFEAFNTARSCLTMYPESIDTSKYTHIYYGFGNITSDYTISISDGIMFEQFLLLQDVKRVVSFGGWDFSTNPDTYMIFREGVQEVNRATFVQNVVDFVTVTGIDGVDFDWEYPGEPDIPGIPAGSSDEGANYLAFLKDLKAALPDGKTVSIAAPASYWYLRAFPIQEIAQTIDWIIYMTYDLHGVWDGKESSSQSGCPAGNCLRSDINLTETLYALSMVVKAGVPSNQIMVGVTSYGRSFEMSTAGCTGPECTWTAGGSAGPCTQTVGYISNAEINQILSENPTASWSDQPDDDTDILVYNETQWVGYMSAETKIGRTVLYQVWNFGGTSEWAIDLESYVPAPFTPISEEITGLGGQWIPPTCDGNASNWRCIDCNNSTEIVDAATPALEWAGALTDEALDEACSWYSNITSSLQKNPHDPTSWSSNILYYMGYSDEWVCEISAAPSSCDQDMACEIYETGMPVALCLVATTMSHMRDFYTNWYMGLNDASTELSSQTANVSAYPPLNRRVFWASFNNAWKQFKTTFAPDQDPTLGDEIGQWIVDQLLSVVGGGIWSLVSKNIVTKYAGDKAADELSGYWDDIWGDISDDVDAAVNSTGFVPSLSDIQSYLSDLVGTQMTAVNQVFNQTFNGSTASQEKFKSYAANGTWSVVNITDLPDTLQTITQQLMVNLLVYAWNLTEVYQPVIITTDVQDDTSNPFVLLDGLPGLDGNKNELSDDDAKASRYSIPGSGKTFWLVAANKCQSWSGTNVQDGSPICDSPSRLFQVLPGLTQLNGSVTAWGNLTYTSLIESAYGGYVLNGNANGYDISSNPDGPYITSSDGSKSSVPWTAGIATPGVFEVPICNYTVAAWTTLAVSWDETDTYPACPNFPCCTCEELGVDCASWYESIG</sequence>
<dbReference type="PROSITE" id="PS51910">
    <property type="entry name" value="GH18_2"/>
    <property type="match status" value="1"/>
</dbReference>
<dbReference type="SUPFAM" id="SSF54106">
    <property type="entry name" value="LysM domain"/>
    <property type="match status" value="1"/>
</dbReference>
<dbReference type="SMART" id="SM00636">
    <property type="entry name" value="Glyco_18"/>
    <property type="match status" value="1"/>
</dbReference>
<evidence type="ECO:0000256" key="4">
    <source>
        <dbReference type="ARBA" id="ARBA00022669"/>
    </source>
</evidence>
<dbReference type="Pfam" id="PF01476">
    <property type="entry name" value="LysM"/>
    <property type="match status" value="1"/>
</dbReference>
<dbReference type="Pfam" id="PF00704">
    <property type="entry name" value="Glyco_hydro_18"/>
    <property type="match status" value="1"/>
</dbReference>
<evidence type="ECO:0000259" key="13">
    <source>
        <dbReference type="PROSITE" id="PS51910"/>
    </source>
</evidence>
<dbReference type="EC" id="3.2.1.14" evidence="3"/>
<gene>
    <name evidence="14" type="ORF">TCE0_044f17555</name>
</gene>
<comment type="similarity">
    <text evidence="2">Belongs to the glycosyl hydrolase 18 family. Chitinase class V subfamily.</text>
</comment>
<feature type="domain" description="GH18" evidence="13">
    <location>
        <begin position="201"/>
        <end position="560"/>
    </location>
</feature>
<evidence type="ECO:0000259" key="12">
    <source>
        <dbReference type="PROSITE" id="PS51782"/>
    </source>
</evidence>
<name>A0A478ECG0_TALPI</name>
<evidence type="ECO:0000313" key="14">
    <source>
        <dbReference type="EMBL" id="GAM43051.1"/>
    </source>
</evidence>
<dbReference type="PANTHER" id="PTHR47700">
    <property type="entry name" value="V CHITINASE, PUTATIVE (AFU_ORTHOLOGUE AFUA_6G13720)-RELATED"/>
    <property type="match status" value="1"/>
</dbReference>
<dbReference type="PANTHER" id="PTHR47700:SF2">
    <property type="entry name" value="CHITINASE"/>
    <property type="match status" value="1"/>
</dbReference>
<dbReference type="PROSITE" id="PS01095">
    <property type="entry name" value="GH18_1"/>
    <property type="match status" value="1"/>
</dbReference>
<dbReference type="InterPro" id="IPR011583">
    <property type="entry name" value="Chitinase_II/V-like_cat"/>
</dbReference>
<feature type="domain" description="LysM" evidence="12">
    <location>
        <begin position="59"/>
        <end position="107"/>
    </location>
</feature>
<protein>
    <recommendedName>
        <fullName evidence="3">chitinase</fullName>
        <ecNumber evidence="3">3.2.1.14</ecNumber>
    </recommendedName>
</protein>
<keyword evidence="5 11" id="KW-0378">Hydrolase</keyword>
<dbReference type="GO" id="GO:0008843">
    <property type="term" value="F:endochitinase activity"/>
    <property type="evidence" value="ECO:0007669"/>
    <property type="project" value="UniProtKB-EC"/>
</dbReference>
<dbReference type="InterPro" id="IPR029070">
    <property type="entry name" value="Chitinase_insertion_sf"/>
</dbReference>
<dbReference type="SUPFAM" id="SSF57016">
    <property type="entry name" value="Plant lectins/antimicrobial peptides"/>
    <property type="match status" value="1"/>
</dbReference>
<keyword evidence="15" id="KW-1185">Reference proteome</keyword>
<keyword evidence="9 11" id="KW-0326">Glycosidase</keyword>
<dbReference type="GO" id="GO:0008061">
    <property type="term" value="F:chitin binding"/>
    <property type="evidence" value="ECO:0007669"/>
    <property type="project" value="UniProtKB-KW"/>
</dbReference>
<dbReference type="SUPFAM" id="SSF51445">
    <property type="entry name" value="(Trans)glycosidases"/>
    <property type="match status" value="1"/>
</dbReference>
<dbReference type="GO" id="GO:0006032">
    <property type="term" value="P:chitin catabolic process"/>
    <property type="evidence" value="ECO:0007669"/>
    <property type="project" value="UniProtKB-KW"/>
</dbReference>
<evidence type="ECO:0000256" key="9">
    <source>
        <dbReference type="ARBA" id="ARBA00023295"/>
    </source>
</evidence>
<dbReference type="Gene3D" id="3.10.50.10">
    <property type="match status" value="1"/>
</dbReference>
<dbReference type="SUPFAM" id="SSF54556">
    <property type="entry name" value="Chitinase insertion domain"/>
    <property type="match status" value="1"/>
</dbReference>
<evidence type="ECO:0000256" key="11">
    <source>
        <dbReference type="RuleBase" id="RU000489"/>
    </source>
</evidence>
<evidence type="ECO:0000256" key="3">
    <source>
        <dbReference type="ARBA" id="ARBA00012729"/>
    </source>
</evidence>
<keyword evidence="7" id="KW-0843">Virulence</keyword>
<dbReference type="GO" id="GO:0000272">
    <property type="term" value="P:polysaccharide catabolic process"/>
    <property type="evidence" value="ECO:0007669"/>
    <property type="project" value="UniProtKB-KW"/>
</dbReference>
<evidence type="ECO:0000256" key="5">
    <source>
        <dbReference type="ARBA" id="ARBA00022801"/>
    </source>
</evidence>
<dbReference type="InterPro" id="IPR036779">
    <property type="entry name" value="LysM_dom_sf"/>
</dbReference>
<dbReference type="CDD" id="cd02878">
    <property type="entry name" value="GH18_zymocin_alpha"/>
    <property type="match status" value="1"/>
</dbReference>
<evidence type="ECO:0000256" key="10">
    <source>
        <dbReference type="ARBA" id="ARBA00023326"/>
    </source>
</evidence>
<keyword evidence="4" id="KW-0147">Chitin-binding</keyword>
<keyword evidence="6" id="KW-0146">Chitin degradation</keyword>
<evidence type="ECO:0000256" key="1">
    <source>
        <dbReference type="ARBA" id="ARBA00000822"/>
    </source>
</evidence>
<dbReference type="InterPro" id="IPR036861">
    <property type="entry name" value="Endochitinase-like_sf"/>
</dbReference>
<accession>A0A478ECG0</accession>
<evidence type="ECO:0000256" key="7">
    <source>
        <dbReference type="ARBA" id="ARBA00023026"/>
    </source>
</evidence>
<evidence type="ECO:0000256" key="6">
    <source>
        <dbReference type="ARBA" id="ARBA00023024"/>
    </source>
</evidence>
<dbReference type="SMART" id="SM00257">
    <property type="entry name" value="LysM"/>
    <property type="match status" value="1"/>
</dbReference>
<evidence type="ECO:0000256" key="8">
    <source>
        <dbReference type="ARBA" id="ARBA00023277"/>
    </source>
</evidence>
<dbReference type="EMBL" id="DF933840">
    <property type="protein sequence ID" value="GAM43051.1"/>
    <property type="molecule type" value="Genomic_DNA"/>
</dbReference>
<comment type="catalytic activity">
    <reaction evidence="1">
        <text>Random endo-hydrolysis of N-acetyl-beta-D-glucosaminide (1-&gt;4)-beta-linkages in chitin and chitodextrins.</text>
        <dbReference type="EC" id="3.2.1.14"/>
    </reaction>
</comment>
<dbReference type="InterPro" id="IPR053214">
    <property type="entry name" value="LysM12-like"/>
</dbReference>
<evidence type="ECO:0000313" key="15">
    <source>
        <dbReference type="Proteomes" id="UP000053095"/>
    </source>
</evidence>
<dbReference type="InterPro" id="IPR018392">
    <property type="entry name" value="LysM"/>
</dbReference>
<dbReference type="AlphaFoldDB" id="A0A478ECG0"/>
<organism evidence="14 15">
    <name type="scientific">Talaromyces pinophilus</name>
    <name type="common">Penicillium pinophilum</name>
    <dbReference type="NCBI Taxonomy" id="128442"/>
    <lineage>
        <taxon>Eukaryota</taxon>
        <taxon>Fungi</taxon>
        <taxon>Dikarya</taxon>
        <taxon>Ascomycota</taxon>
        <taxon>Pezizomycotina</taxon>
        <taxon>Eurotiomycetes</taxon>
        <taxon>Eurotiomycetidae</taxon>
        <taxon>Eurotiales</taxon>
        <taxon>Trichocomaceae</taxon>
        <taxon>Talaromyces</taxon>
        <taxon>Talaromyces sect. Talaromyces</taxon>
    </lineage>
</organism>
<dbReference type="Gene3D" id="3.20.20.80">
    <property type="entry name" value="Glycosidases"/>
    <property type="match status" value="1"/>
</dbReference>
<dbReference type="PROSITE" id="PS51782">
    <property type="entry name" value="LYSM"/>
    <property type="match status" value="1"/>
</dbReference>